<dbReference type="GO" id="GO:0016887">
    <property type="term" value="F:ATP hydrolysis activity"/>
    <property type="evidence" value="ECO:0007669"/>
    <property type="project" value="InterPro"/>
</dbReference>
<evidence type="ECO:0000256" key="1">
    <source>
        <dbReference type="ARBA" id="ARBA00006216"/>
    </source>
</evidence>
<name>A0A2H0R9K0_UNCKA</name>
<comment type="caution">
    <text evidence="5">The sequence shown here is derived from an EMBL/GenBank/DDBJ whole genome shotgun (WGS) entry which is preliminary data.</text>
</comment>
<dbReference type="Proteomes" id="UP000230214">
    <property type="component" value="Unassembled WGS sequence"/>
</dbReference>
<dbReference type="AlphaFoldDB" id="A0A2H0R9K0"/>
<dbReference type="InterPro" id="IPR017871">
    <property type="entry name" value="ABC_transporter-like_CS"/>
</dbReference>
<dbReference type="PROSITE" id="PS00211">
    <property type="entry name" value="ABC_TRANSPORTER_1"/>
    <property type="match status" value="1"/>
</dbReference>
<evidence type="ECO:0000313" key="5">
    <source>
        <dbReference type="EMBL" id="PIR43150.1"/>
    </source>
</evidence>
<dbReference type="SUPFAM" id="SSF52540">
    <property type="entry name" value="P-loop containing nucleoside triphosphate hydrolases"/>
    <property type="match status" value="1"/>
</dbReference>
<dbReference type="NCBIfam" id="TIGR01978">
    <property type="entry name" value="sufC"/>
    <property type="match status" value="1"/>
</dbReference>
<gene>
    <name evidence="5" type="primary">sufC</name>
    <name evidence="5" type="ORF">COV24_04260</name>
</gene>
<reference evidence="5 6" key="1">
    <citation type="submission" date="2017-09" db="EMBL/GenBank/DDBJ databases">
        <title>Depth-based differentiation of microbial function through sediment-hosted aquifers and enrichment of novel symbionts in the deep terrestrial subsurface.</title>
        <authorList>
            <person name="Probst A.J."/>
            <person name="Ladd B."/>
            <person name="Jarett J.K."/>
            <person name="Geller-Mcgrath D.E."/>
            <person name="Sieber C.M."/>
            <person name="Emerson J.B."/>
            <person name="Anantharaman K."/>
            <person name="Thomas B.C."/>
            <person name="Malmstrom R."/>
            <person name="Stieglmeier M."/>
            <person name="Klingl A."/>
            <person name="Woyke T."/>
            <person name="Ryan C.M."/>
            <person name="Banfield J.F."/>
        </authorList>
    </citation>
    <scope>NUCLEOTIDE SEQUENCE [LARGE SCALE GENOMIC DNA]</scope>
    <source>
        <strain evidence="5">CG10_big_fil_rev_8_21_14_0_10_32_10</strain>
    </source>
</reference>
<feature type="domain" description="ABC transporter" evidence="4">
    <location>
        <begin position="2"/>
        <end position="243"/>
    </location>
</feature>
<sequence>MLVIKDLHVSRDNKKILRGISLKVNKGEVHALMGPNGSGKSTLANAVSGSPLIKITKGSILLNDKNIKNLDVDARSKLGLFMAFQYPVEVSGVPMLQFLKLIYENKFNTKITPGKFLMLLNAEAEKLHVSKDLIHRYLNEGFSGGEKKKVEILQMSVLKPYFSILDETDSGLDISSLKIVANGVDRIRRETEMGVIVITHYSRILDYLKPDYVHVLKNGKIVKSGGLDVAEELEKTGYEAVSS</sequence>
<dbReference type="PROSITE" id="PS50893">
    <property type="entry name" value="ABC_TRANSPORTER_2"/>
    <property type="match status" value="1"/>
</dbReference>
<dbReference type="InterPro" id="IPR027417">
    <property type="entry name" value="P-loop_NTPase"/>
</dbReference>
<dbReference type="InterPro" id="IPR010230">
    <property type="entry name" value="FeS-cluster_ATPase_SufC"/>
</dbReference>
<evidence type="ECO:0000256" key="2">
    <source>
        <dbReference type="ARBA" id="ARBA00022741"/>
    </source>
</evidence>
<proteinExistence type="inferred from homology"/>
<evidence type="ECO:0000313" key="6">
    <source>
        <dbReference type="Proteomes" id="UP000230214"/>
    </source>
</evidence>
<organism evidence="5 6">
    <name type="scientific">candidate division WWE3 bacterium CG10_big_fil_rev_8_21_14_0_10_32_10</name>
    <dbReference type="NCBI Taxonomy" id="1975090"/>
    <lineage>
        <taxon>Bacteria</taxon>
        <taxon>Katanobacteria</taxon>
    </lineage>
</organism>
<dbReference type="Gene3D" id="3.40.50.300">
    <property type="entry name" value="P-loop containing nucleotide triphosphate hydrolases"/>
    <property type="match status" value="1"/>
</dbReference>
<keyword evidence="3" id="KW-0067">ATP-binding</keyword>
<evidence type="ECO:0000256" key="3">
    <source>
        <dbReference type="ARBA" id="ARBA00022840"/>
    </source>
</evidence>
<accession>A0A2H0R9K0</accession>
<keyword evidence="2" id="KW-0547">Nucleotide-binding</keyword>
<comment type="similarity">
    <text evidence="1">Belongs to the ABC transporter superfamily. Ycf16 family.</text>
</comment>
<dbReference type="GO" id="GO:0005524">
    <property type="term" value="F:ATP binding"/>
    <property type="evidence" value="ECO:0007669"/>
    <property type="project" value="UniProtKB-KW"/>
</dbReference>
<dbReference type="CDD" id="cd03217">
    <property type="entry name" value="ABC_FeS_Assembly"/>
    <property type="match status" value="1"/>
</dbReference>
<dbReference type="PANTHER" id="PTHR43204">
    <property type="entry name" value="ABC TRANSPORTER I FAMILY MEMBER 6, CHLOROPLASTIC"/>
    <property type="match status" value="1"/>
</dbReference>
<dbReference type="InterPro" id="IPR003439">
    <property type="entry name" value="ABC_transporter-like_ATP-bd"/>
</dbReference>
<evidence type="ECO:0000259" key="4">
    <source>
        <dbReference type="PROSITE" id="PS50893"/>
    </source>
</evidence>
<dbReference type="PANTHER" id="PTHR43204:SF1">
    <property type="entry name" value="ABC TRANSPORTER I FAMILY MEMBER 6, CHLOROPLASTIC"/>
    <property type="match status" value="1"/>
</dbReference>
<protein>
    <submittedName>
        <fullName evidence="5">Fe-S cluster assembly ATPase SufC</fullName>
    </submittedName>
</protein>
<dbReference type="EMBL" id="PCXU01000036">
    <property type="protein sequence ID" value="PIR43150.1"/>
    <property type="molecule type" value="Genomic_DNA"/>
</dbReference>
<dbReference type="Pfam" id="PF00005">
    <property type="entry name" value="ABC_tran"/>
    <property type="match status" value="1"/>
</dbReference>